<dbReference type="Proteomes" id="UP000192707">
    <property type="component" value="Unassembled WGS sequence"/>
</dbReference>
<organism evidence="2 3">
    <name type="scientific">Mycobacterium arosiense ATCC BAA-1401 = DSM 45069</name>
    <dbReference type="NCBI Taxonomy" id="1265311"/>
    <lineage>
        <taxon>Bacteria</taxon>
        <taxon>Bacillati</taxon>
        <taxon>Actinomycetota</taxon>
        <taxon>Actinomycetes</taxon>
        <taxon>Mycobacteriales</taxon>
        <taxon>Mycobacteriaceae</taxon>
        <taxon>Mycobacterium</taxon>
        <taxon>Mycobacterium avium complex (MAC)</taxon>
    </lineage>
</organism>
<comment type="caution">
    <text evidence="2">The sequence shown here is derived from an EMBL/GenBank/DDBJ whole genome shotgun (WGS) entry which is preliminary data.</text>
</comment>
<feature type="region of interest" description="Disordered" evidence="1">
    <location>
        <begin position="349"/>
        <end position="377"/>
    </location>
</feature>
<proteinExistence type="predicted"/>
<gene>
    <name evidence="2" type="ORF">BST14_25695</name>
</gene>
<dbReference type="OrthoDB" id="5070486at2"/>
<dbReference type="AlphaFoldDB" id="A0A1W9Z6E9"/>
<keyword evidence="3" id="KW-1185">Reference proteome</keyword>
<name>A0A1W9Z6E9_MYCAI</name>
<accession>A0A1W9Z6E9</accession>
<evidence type="ECO:0008006" key="4">
    <source>
        <dbReference type="Google" id="ProtNLM"/>
    </source>
</evidence>
<dbReference type="EMBL" id="MVHG01000113">
    <property type="protein sequence ID" value="ORA07943.1"/>
    <property type="molecule type" value="Genomic_DNA"/>
</dbReference>
<dbReference type="NCBIfam" id="TIGR04474">
    <property type="entry name" value="tcm_partner"/>
    <property type="match status" value="1"/>
</dbReference>
<reference evidence="2 3" key="1">
    <citation type="submission" date="2016-12" db="EMBL/GenBank/DDBJ databases">
        <title>The new phylogeny of genus Mycobacterium.</title>
        <authorList>
            <person name="Tortoli E."/>
            <person name="Trovato A."/>
            <person name="Cirillo D.M."/>
        </authorList>
    </citation>
    <scope>NUCLEOTIDE SEQUENCE [LARGE SCALE GENOMIC DNA]</scope>
    <source>
        <strain evidence="2 3">DSM 45069</strain>
    </source>
</reference>
<dbReference type="RefSeq" id="WP_158085927.1">
    <property type="nucleotide sequence ID" value="NZ_MVHG01000113.1"/>
</dbReference>
<dbReference type="InterPro" id="IPR031009">
    <property type="entry name" value="Tcm_partner"/>
</dbReference>
<feature type="compositionally biased region" description="Basic and acidic residues" evidence="1">
    <location>
        <begin position="365"/>
        <end position="377"/>
    </location>
</feature>
<evidence type="ECO:0000313" key="2">
    <source>
        <dbReference type="EMBL" id="ORA07943.1"/>
    </source>
</evidence>
<protein>
    <recommendedName>
        <fullName evidence="4">Three-Cys-motif partner protein TcmP</fullName>
    </recommendedName>
</protein>
<sequence>MATGADEKFWRDARLRSVLKHGIIKRYLPVFLARTSARGGRAVYFDGYAGRGRYENGQLGSSGLMMDFALDQKSKQGRDYTLLLYERDRESFDSLTALAEQYREQGLDVRPEQKDVANITDDVARSAVGQPMFVFLDPCGVGVPFDLMTRLLNRAAPRHQPPTEVLLNFNHAAVRRIGGHLKSESGNDVTIRRLDDAVGGPWWHEAFDQNEIDPVAFVVDGFKQRLAKSTGMLVESVEVSDGPGKPPIYDLVFGTRHPRGVWNFADAAALSIKDLWEQSEAAEVQQALFPVHPDIEDVEKEAVPIIQENIQRLLAGGGEFVLGNRPREVFGQYLGRVRTKVARTAVKQLHRQGHTPTDGISRAGQKLEDMAIKPKQH</sequence>
<evidence type="ECO:0000313" key="3">
    <source>
        <dbReference type="Proteomes" id="UP000192707"/>
    </source>
</evidence>
<evidence type="ECO:0000256" key="1">
    <source>
        <dbReference type="SAM" id="MobiDB-lite"/>
    </source>
</evidence>